<reference evidence="2" key="1">
    <citation type="journal article" date="2023" name="Int. J. Mol. Sci.">
        <title>Metagenomics Revealed a New Genus 'Candidatus Thiocaldithrix dubininis' gen. nov., sp. nov. and a New Species 'Candidatus Thiothrix putei' sp. nov. in the Family Thiotrichaceae, Some Members of Which Have Traits of Both Na+- and H+-Motive Energetics.</title>
        <authorList>
            <person name="Ravin N.V."/>
            <person name="Muntyan M.S."/>
            <person name="Smolyakov D.D."/>
            <person name="Rudenko T.S."/>
            <person name="Beletsky A.V."/>
            <person name="Mardanov A.V."/>
            <person name="Grabovich M.Y."/>
        </authorList>
    </citation>
    <scope>NUCLEOTIDE SEQUENCE</scope>
    <source>
        <strain evidence="2">GKL-01</strain>
    </source>
</reference>
<dbReference type="InterPro" id="IPR001173">
    <property type="entry name" value="Glyco_trans_2-like"/>
</dbReference>
<feature type="domain" description="Glycosyltransferase 2-like" evidence="1">
    <location>
        <begin position="5"/>
        <end position="174"/>
    </location>
</feature>
<dbReference type="AlphaFoldDB" id="A0AA95H762"/>
<dbReference type="GO" id="GO:0016758">
    <property type="term" value="F:hexosyltransferase activity"/>
    <property type="evidence" value="ECO:0007669"/>
    <property type="project" value="UniProtKB-ARBA"/>
</dbReference>
<dbReference type="KEGG" id="tdu:QJT80_03225"/>
<dbReference type="SUPFAM" id="SSF53448">
    <property type="entry name" value="Nucleotide-diphospho-sugar transferases"/>
    <property type="match status" value="1"/>
</dbReference>
<dbReference type="Gene3D" id="3.90.550.10">
    <property type="entry name" value="Spore Coat Polysaccharide Biosynthesis Protein SpsA, Chain A"/>
    <property type="match status" value="1"/>
</dbReference>
<organism evidence="2">
    <name type="scientific">Candidatus Thiocaldithrix dubininis</name>
    <dbReference type="NCBI Taxonomy" id="3080823"/>
    <lineage>
        <taxon>Bacteria</taxon>
        <taxon>Pseudomonadati</taxon>
        <taxon>Pseudomonadota</taxon>
        <taxon>Gammaproteobacteria</taxon>
        <taxon>Thiotrichales</taxon>
        <taxon>Thiotrichaceae</taxon>
        <taxon>Candidatus Thiocaldithrix</taxon>
    </lineage>
</organism>
<protein>
    <submittedName>
        <fullName evidence="2">Glycosyltransferase family 2 protein</fullName>
    </submittedName>
</protein>
<dbReference type="Proteomes" id="UP001300672">
    <property type="component" value="Chromosome"/>
</dbReference>
<reference evidence="2" key="2">
    <citation type="submission" date="2023-04" db="EMBL/GenBank/DDBJ databases">
        <authorList>
            <person name="Beletskiy A.V."/>
            <person name="Mardanov A.V."/>
            <person name="Ravin N.V."/>
        </authorList>
    </citation>
    <scope>NUCLEOTIDE SEQUENCE</scope>
    <source>
        <strain evidence="2">GKL-01</strain>
    </source>
</reference>
<dbReference type="InterPro" id="IPR029044">
    <property type="entry name" value="Nucleotide-diphossugar_trans"/>
</dbReference>
<accession>A0AA95H762</accession>
<name>A0AA95H762_9GAMM</name>
<sequence>MQVQILLSTYNGERWLSELLASLLWQTHKHWQLIIRDDGSTDNTWALLQAWQAQHPQRVKCVISEREHVGTTESFNRLVAASDADYLLFCDQDDVWFPEKVELQLNALLALETGQGKANANLVHADLMVVDASKQLVAASFWQARGFNTQQSKQHYLINNVVTGCATIFNRAAADLAFPVPTHALQHDRWLALVCVWFGTVQALPYQLLFYRQHSTNQIGARRPFNFNIAARVKAWSTQAQAFTQRYATRLDPQQADVQVLQALSRLTELKAWQRRQSIVRHRLYKPSLLENVALLLLA</sequence>
<dbReference type="Pfam" id="PF00535">
    <property type="entry name" value="Glycos_transf_2"/>
    <property type="match status" value="1"/>
</dbReference>
<dbReference type="PANTHER" id="PTHR22916:SF3">
    <property type="entry name" value="UDP-GLCNAC:BETAGAL BETA-1,3-N-ACETYLGLUCOSAMINYLTRANSFERASE-LIKE PROTEIN 1"/>
    <property type="match status" value="1"/>
</dbReference>
<gene>
    <name evidence="2" type="ORF">QJT80_03225</name>
</gene>
<dbReference type="PANTHER" id="PTHR22916">
    <property type="entry name" value="GLYCOSYLTRANSFERASE"/>
    <property type="match status" value="1"/>
</dbReference>
<evidence type="ECO:0000259" key="1">
    <source>
        <dbReference type="Pfam" id="PF00535"/>
    </source>
</evidence>
<evidence type="ECO:0000313" key="2">
    <source>
        <dbReference type="EMBL" id="WGZ91490.1"/>
    </source>
</evidence>
<dbReference type="CDD" id="cd04196">
    <property type="entry name" value="GT_2_like_d"/>
    <property type="match status" value="1"/>
</dbReference>
<proteinExistence type="predicted"/>
<dbReference type="EMBL" id="CP124755">
    <property type="protein sequence ID" value="WGZ91490.1"/>
    <property type="molecule type" value="Genomic_DNA"/>
</dbReference>